<sequence>MIDEQAIDWEGLRSFVVVARCGSLSEAANQLAVSVATISRRLDSLEEQLGLRLFQRGPRGAALTGAGQTILAVAEPGARHLGQIARLARALQDGPNLPSVRISATEAVIADVLAPRLAQLRADDPAIRIDLEVSNDIANLNAGRTDVAIRMVQPHEESLVARRLPVIRMGLFASQSYLAGRNPHSITLASEDLIWLDPAYGDIAENLWLKAQGLEGQVCFTSSSVRSLQNAAVAGVGIAPLPAYAAKAAGLVEIPQSGLPERIPWLVFHRDTRTTPRLQRVRHWIVASFKQAISPAGER</sequence>
<dbReference type="GO" id="GO:0043565">
    <property type="term" value="F:sequence-specific DNA binding"/>
    <property type="evidence" value="ECO:0007669"/>
    <property type="project" value="TreeGrafter"/>
</dbReference>
<name>A0A2P2E637_9PROT</name>
<dbReference type="SUPFAM" id="SSF46785">
    <property type="entry name" value="Winged helix' DNA-binding domain"/>
    <property type="match status" value="1"/>
</dbReference>
<accession>A0A2P2E637</accession>
<dbReference type="PROSITE" id="PS50931">
    <property type="entry name" value="HTH_LYSR"/>
    <property type="match status" value="1"/>
</dbReference>
<keyword evidence="3" id="KW-0238">DNA-binding</keyword>
<comment type="caution">
    <text evidence="6">The sequence shown here is derived from an EMBL/GenBank/DDBJ whole genome shotgun (WGS) entry which is preliminary data.</text>
</comment>
<dbReference type="InterPro" id="IPR000847">
    <property type="entry name" value="LysR_HTH_N"/>
</dbReference>
<dbReference type="InterPro" id="IPR036390">
    <property type="entry name" value="WH_DNA-bd_sf"/>
</dbReference>
<dbReference type="InterPro" id="IPR036388">
    <property type="entry name" value="WH-like_DNA-bd_sf"/>
</dbReference>
<organism evidence="6 7">
    <name type="scientific">Candidatus Phycosocius bacilliformis</name>
    <dbReference type="NCBI Taxonomy" id="1445552"/>
    <lineage>
        <taxon>Bacteria</taxon>
        <taxon>Pseudomonadati</taxon>
        <taxon>Pseudomonadota</taxon>
        <taxon>Alphaproteobacteria</taxon>
        <taxon>Caulobacterales</taxon>
        <taxon>Caulobacterales incertae sedis</taxon>
        <taxon>Candidatus Phycosocius</taxon>
    </lineage>
</organism>
<dbReference type="OrthoDB" id="9787460at2"/>
<evidence type="ECO:0000256" key="3">
    <source>
        <dbReference type="ARBA" id="ARBA00023125"/>
    </source>
</evidence>
<evidence type="ECO:0000256" key="4">
    <source>
        <dbReference type="ARBA" id="ARBA00023163"/>
    </source>
</evidence>
<keyword evidence="7" id="KW-1185">Reference proteome</keyword>
<dbReference type="EMBL" id="BFBR01000001">
    <property type="protein sequence ID" value="GBF56533.1"/>
    <property type="molecule type" value="Genomic_DNA"/>
</dbReference>
<comment type="similarity">
    <text evidence="1">Belongs to the LysR transcriptional regulatory family.</text>
</comment>
<keyword evidence="4" id="KW-0804">Transcription</keyword>
<keyword evidence="2" id="KW-0805">Transcription regulation</keyword>
<protein>
    <submittedName>
        <fullName evidence="6">HTH-type transcriptional regulator PgrR</fullName>
    </submittedName>
</protein>
<evidence type="ECO:0000256" key="2">
    <source>
        <dbReference type="ARBA" id="ARBA00023015"/>
    </source>
</evidence>
<reference evidence="6" key="1">
    <citation type="journal article" date="2018" name="Genome Announc.">
        <title>Draft Genome Sequence of "Candidatus Phycosocius bacilliformis," an Alphaproteobacterial Ectosymbiont of the Hydrocarbon-Producing Green Alga Botryococcus braunii.</title>
        <authorList>
            <person name="Tanabe Y."/>
            <person name="Yamaguchi H."/>
            <person name="Watanabe M.M."/>
        </authorList>
    </citation>
    <scope>NUCLEOTIDE SEQUENCE [LARGE SCALE GENOMIC DNA]</scope>
    <source>
        <strain evidence="6">BOTRYCO-2</strain>
    </source>
</reference>
<dbReference type="GO" id="GO:0006351">
    <property type="term" value="P:DNA-templated transcription"/>
    <property type="evidence" value="ECO:0007669"/>
    <property type="project" value="TreeGrafter"/>
</dbReference>
<dbReference type="SUPFAM" id="SSF53850">
    <property type="entry name" value="Periplasmic binding protein-like II"/>
    <property type="match status" value="1"/>
</dbReference>
<dbReference type="Gene3D" id="3.40.190.290">
    <property type="match status" value="1"/>
</dbReference>
<dbReference type="InterPro" id="IPR005119">
    <property type="entry name" value="LysR_subst-bd"/>
</dbReference>
<dbReference type="PANTHER" id="PTHR30537">
    <property type="entry name" value="HTH-TYPE TRANSCRIPTIONAL REGULATOR"/>
    <property type="match status" value="1"/>
</dbReference>
<dbReference type="Gene3D" id="1.10.10.10">
    <property type="entry name" value="Winged helix-like DNA-binding domain superfamily/Winged helix DNA-binding domain"/>
    <property type="match status" value="1"/>
</dbReference>
<evidence type="ECO:0000313" key="6">
    <source>
        <dbReference type="EMBL" id="GBF56533.1"/>
    </source>
</evidence>
<evidence type="ECO:0000259" key="5">
    <source>
        <dbReference type="PROSITE" id="PS50931"/>
    </source>
</evidence>
<dbReference type="PANTHER" id="PTHR30537:SF3">
    <property type="entry name" value="TRANSCRIPTIONAL REGULATORY PROTEIN"/>
    <property type="match status" value="1"/>
</dbReference>
<dbReference type="Pfam" id="PF03466">
    <property type="entry name" value="LysR_substrate"/>
    <property type="match status" value="1"/>
</dbReference>
<dbReference type="Pfam" id="PF00126">
    <property type="entry name" value="HTH_1"/>
    <property type="match status" value="1"/>
</dbReference>
<evidence type="ECO:0000256" key="1">
    <source>
        <dbReference type="ARBA" id="ARBA00009437"/>
    </source>
</evidence>
<feature type="domain" description="HTH lysR-type" evidence="5">
    <location>
        <begin position="7"/>
        <end position="64"/>
    </location>
</feature>
<evidence type="ECO:0000313" key="7">
    <source>
        <dbReference type="Proteomes" id="UP000245086"/>
    </source>
</evidence>
<dbReference type="RefSeq" id="WP_133245669.1">
    <property type="nucleotide sequence ID" value="NZ_BFBR01000001.1"/>
</dbReference>
<dbReference type="Proteomes" id="UP000245086">
    <property type="component" value="Unassembled WGS sequence"/>
</dbReference>
<dbReference type="InterPro" id="IPR058163">
    <property type="entry name" value="LysR-type_TF_proteobact-type"/>
</dbReference>
<proteinExistence type="inferred from homology"/>
<gene>
    <name evidence="6" type="primary">pgrR_1</name>
    <name evidence="6" type="ORF">PbB2_00189</name>
</gene>
<dbReference type="AlphaFoldDB" id="A0A2P2E637"/>
<dbReference type="GO" id="GO:0003700">
    <property type="term" value="F:DNA-binding transcription factor activity"/>
    <property type="evidence" value="ECO:0007669"/>
    <property type="project" value="InterPro"/>
</dbReference>